<evidence type="ECO:0000256" key="1">
    <source>
        <dbReference type="SAM" id="MobiDB-lite"/>
    </source>
</evidence>
<reference evidence="2" key="3">
    <citation type="submission" date="2025-08" db="UniProtKB">
        <authorList>
            <consortium name="Ensembl"/>
        </authorList>
    </citation>
    <scope>IDENTIFICATION</scope>
</reference>
<dbReference type="AlphaFoldDB" id="A0A287BKZ7"/>
<feature type="compositionally biased region" description="Low complexity" evidence="1">
    <location>
        <begin position="260"/>
        <end position="275"/>
    </location>
</feature>
<feature type="compositionally biased region" description="Polar residues" evidence="1">
    <location>
        <begin position="276"/>
        <end position="290"/>
    </location>
</feature>
<feature type="compositionally biased region" description="Polar residues" evidence="1">
    <location>
        <begin position="484"/>
        <end position="503"/>
    </location>
</feature>
<sequence length="709" mass="73256">MSGTYSPPPSVSFTASLPPSLRRPFSVLPPPPGPLRCFKGRRRGREGIRGREGGLCFVLMSEREQPSGCCSGADGSGFKPRFVISPSSLPSFSPTPCRCAWTAGLWRLMLAGRGGEEWGKTNNNNPNNLLSCVCGGVVADQKKEEEEEAAAAAAAAMATEGGKTSEPENNNKKPKTSGSQDSQPSPLALLAATCSKIGTPGENQATGQQQIIIDPSQGLVQLQNQPQQLELVTTQLAGNAWQLVASTPPASKENNVSQPASSSSSSSSSNNGSASPTKTKSGNSSSPGQFQVIQVQNPSGSVQYQVIPQLQTVEGQQIQINPTSTSSLQDLQGQIQLISAGNNQAILTAANRTASGNILAQNLANQTVPVQIRPGVSIPLQLQTLPGTQAQVVTTLPINIGGVTLALPVINNVAAGGGTGQVGQPATTTDSGTSNGSQLVSTPTTTTAASTMPESPSSSTTCTTTASTSLTSSDTLVSSADTGQYASTSANSSERTIEDSQTPAATESEAQSSSQLQSNGIQSTQDQSNSLQQVQIVGQPILQQIQIQQPQQQIIQAIPPQSFQLQSGQIQTIQQQPLQNVQLQAVNPTQVLIRAPTLTPSGQISWQTVQVQNIQSLSNLQVQNAGLSQQLTITPVSSSGGTTLAQIAPVAVAGAPITLNTAQLASVPNLQTVSVANLGAAGVQVQGVPVTITSVAEAELLLHRSIGTR</sequence>
<dbReference type="GeneTree" id="ENSGT00940000157827"/>
<dbReference type="PANTHER" id="PTHR14947:SF23">
    <property type="entry name" value="SP4 TRANSCRIPTION FACTOR"/>
    <property type="match status" value="1"/>
</dbReference>
<feature type="region of interest" description="Disordered" evidence="1">
    <location>
        <begin position="248"/>
        <end position="290"/>
    </location>
</feature>
<feature type="region of interest" description="Disordered" evidence="1">
    <location>
        <begin position="420"/>
        <end position="525"/>
    </location>
</feature>
<protein>
    <submittedName>
        <fullName evidence="2">Sp4 transcription factor</fullName>
    </submittedName>
</protein>
<keyword evidence="5" id="KW-1267">Proteomics identification</keyword>
<proteinExistence type="evidence at protein level"/>
<keyword evidence="3" id="KW-1185">Reference proteome</keyword>
<feature type="compositionally biased region" description="Low complexity" evidence="1">
    <location>
        <begin position="504"/>
        <end position="518"/>
    </location>
</feature>
<name>A0A287BKZ7_PIG</name>
<reference evidence="3" key="1">
    <citation type="submission" date="2009-11" db="EMBL/GenBank/DDBJ databases">
        <authorList>
            <consortium name="Porcine genome sequencing project"/>
        </authorList>
    </citation>
    <scope>NUCLEOTIDE SEQUENCE [LARGE SCALE GENOMIC DNA]</scope>
    <source>
        <strain evidence="3">Duroc</strain>
    </source>
</reference>
<accession>A0A287BKZ7</accession>
<dbReference type="Ensembl" id="ENSSSCT00000060410.3">
    <property type="protein sequence ID" value="ENSSSCP00000057071.3"/>
    <property type="gene ID" value="ENSSSCG00000015378.5"/>
</dbReference>
<organism evidence="2 3">
    <name type="scientific">Sus scrofa</name>
    <name type="common">Pig</name>
    <dbReference type="NCBI Taxonomy" id="9823"/>
    <lineage>
        <taxon>Eukaryota</taxon>
        <taxon>Metazoa</taxon>
        <taxon>Chordata</taxon>
        <taxon>Craniata</taxon>
        <taxon>Vertebrata</taxon>
        <taxon>Euteleostomi</taxon>
        <taxon>Mammalia</taxon>
        <taxon>Eutheria</taxon>
        <taxon>Laurasiatheria</taxon>
        <taxon>Artiodactyla</taxon>
        <taxon>Suina</taxon>
        <taxon>Suidae</taxon>
        <taxon>Sus</taxon>
    </lineage>
</organism>
<gene>
    <name evidence="2 4" type="primary">SP4</name>
</gene>
<evidence type="ECO:0000313" key="4">
    <source>
        <dbReference type="VGNC" id="VGNC:93362"/>
    </source>
</evidence>
<reference evidence="2" key="4">
    <citation type="submission" date="2025-09" db="UniProtKB">
        <authorList>
            <consortium name="Ensembl"/>
        </authorList>
    </citation>
    <scope>IDENTIFICATION</scope>
</reference>
<accession>A0A287ADD7</accession>
<evidence type="ECO:0000313" key="3">
    <source>
        <dbReference type="Proteomes" id="UP000008227"/>
    </source>
</evidence>
<evidence type="ECO:0000313" key="2">
    <source>
        <dbReference type="Ensembl" id="ENSSSCP00000057071.3"/>
    </source>
</evidence>
<feature type="compositionally biased region" description="Polar residues" evidence="1">
    <location>
        <begin position="430"/>
        <end position="440"/>
    </location>
</feature>
<dbReference type="ExpressionAtlas" id="A0A287BKZ7">
    <property type="expression patterns" value="baseline and differential"/>
</dbReference>
<feature type="region of interest" description="Disordered" evidence="1">
    <location>
        <begin position="151"/>
        <end position="185"/>
    </location>
</feature>
<reference evidence="2" key="2">
    <citation type="journal article" date="2020" name="Gigascience">
        <title>An improved pig reference genome sequence to enable pig genetics and genomics research.</title>
        <authorList>
            <person name="Warr A."/>
            <person name="Affara N."/>
            <person name="Aken B."/>
            <person name="Beiki H."/>
            <person name="Bickhart D.M."/>
            <person name="Billis K."/>
            <person name="Chow W."/>
            <person name="Eory L."/>
            <person name="Finlayson H.A."/>
            <person name="Flicek P."/>
            <person name="Giron C.G."/>
            <person name="Griffin D.K."/>
            <person name="Hall R."/>
            <person name="Hannum G."/>
            <person name="Hourlier T."/>
            <person name="Howe K."/>
            <person name="Hume D.A."/>
            <person name="Izuogu O."/>
            <person name="Kim K."/>
            <person name="Koren S."/>
            <person name="Liu H."/>
            <person name="Manchanda N."/>
            <person name="Martin F.J."/>
            <person name="Nonneman D.J."/>
            <person name="O'Connor R.E."/>
            <person name="Phillippy A.M."/>
            <person name="Rohrer G.A."/>
            <person name="Rosen B.D."/>
            <person name="Rund L.A."/>
            <person name="Sargent C.A."/>
            <person name="Schook L.B."/>
            <person name="Schroeder S.G."/>
            <person name="Schwartz A.S."/>
            <person name="Skinner B.M."/>
            <person name="Talbot R."/>
            <person name="Tseng E."/>
            <person name="Tuggle C.K."/>
            <person name="Watson M."/>
            <person name="Smith T.P.L."/>
            <person name="Archibald A.L."/>
        </authorList>
    </citation>
    <scope>NUCLEOTIDE SEQUENCE [LARGE SCALE GENOMIC DNA]</scope>
    <source>
        <strain evidence="2">Duroc</strain>
    </source>
</reference>
<dbReference type="CDD" id="cd22536">
    <property type="entry name" value="SP4_N"/>
    <property type="match status" value="1"/>
</dbReference>
<dbReference type="Proteomes" id="UP000008227">
    <property type="component" value="Chromosome 9"/>
</dbReference>
<feature type="compositionally biased region" description="Low complexity" evidence="1">
    <location>
        <begin position="441"/>
        <end position="482"/>
    </location>
</feature>
<dbReference type="PANTHER" id="PTHR14947">
    <property type="entry name" value="ZINC FINGER PROTEIN"/>
    <property type="match status" value="1"/>
</dbReference>
<dbReference type="VGNC" id="VGNC:93362">
    <property type="gene designation" value="SP4"/>
</dbReference>
<evidence type="ECO:0007829" key="5">
    <source>
        <dbReference type="PeptideAtlas" id="A0A287BKZ7"/>
    </source>
</evidence>
<dbReference type="Bgee" id="ENSSSCG00000015378">
    <property type="expression patterns" value="Expressed in pituitary gland and 45 other cell types or tissues"/>
</dbReference>
<dbReference type="InterPro" id="IPR039938">
    <property type="entry name" value="Sp4-like"/>
</dbReference>
<feature type="compositionally biased region" description="Polar residues" evidence="1">
    <location>
        <begin position="248"/>
        <end position="259"/>
    </location>
</feature>
<feature type="compositionally biased region" description="Polar residues" evidence="1">
    <location>
        <begin position="176"/>
        <end position="185"/>
    </location>
</feature>